<evidence type="ECO:0000256" key="9">
    <source>
        <dbReference type="SAM" id="Coils"/>
    </source>
</evidence>
<dbReference type="GO" id="GO:0006355">
    <property type="term" value="P:regulation of DNA-templated transcription"/>
    <property type="evidence" value="ECO:0007669"/>
    <property type="project" value="InterPro"/>
</dbReference>
<keyword evidence="4" id="KW-0808">Transferase</keyword>
<protein>
    <recommendedName>
        <fullName evidence="2">histidine kinase</fullName>
        <ecNumber evidence="2">2.7.13.3</ecNumber>
    </recommendedName>
</protein>
<dbReference type="SUPFAM" id="SSF55785">
    <property type="entry name" value="PYP-like sensor domain (PAS domain)"/>
    <property type="match status" value="1"/>
</dbReference>
<dbReference type="SMART" id="SM00388">
    <property type="entry name" value="HisKA"/>
    <property type="match status" value="1"/>
</dbReference>
<dbReference type="Gene3D" id="3.30.565.10">
    <property type="entry name" value="Histidine kinase-like ATPase, C-terminal domain"/>
    <property type="match status" value="1"/>
</dbReference>
<evidence type="ECO:0000313" key="13">
    <source>
        <dbReference type="Proteomes" id="UP000005090"/>
    </source>
</evidence>
<evidence type="ECO:0000256" key="4">
    <source>
        <dbReference type="ARBA" id="ARBA00022679"/>
    </source>
</evidence>
<dbReference type="GO" id="GO:0000155">
    <property type="term" value="F:phosphorelay sensor kinase activity"/>
    <property type="evidence" value="ECO:0007669"/>
    <property type="project" value="InterPro"/>
</dbReference>
<dbReference type="Pfam" id="PF02518">
    <property type="entry name" value="HATPase_c"/>
    <property type="match status" value="1"/>
</dbReference>
<dbReference type="PANTHER" id="PTHR43065">
    <property type="entry name" value="SENSOR HISTIDINE KINASE"/>
    <property type="match status" value="1"/>
</dbReference>
<evidence type="ECO:0000256" key="6">
    <source>
        <dbReference type="ARBA" id="ARBA00022777"/>
    </source>
</evidence>
<organism evidence="12 13">
    <name type="scientific">Methylomicrobium album BG8</name>
    <dbReference type="NCBI Taxonomy" id="686340"/>
    <lineage>
        <taxon>Bacteria</taxon>
        <taxon>Pseudomonadati</taxon>
        <taxon>Pseudomonadota</taxon>
        <taxon>Gammaproteobacteria</taxon>
        <taxon>Methylococcales</taxon>
        <taxon>Methylococcaceae</taxon>
        <taxon>Methylomicrobium</taxon>
    </lineage>
</organism>
<dbReference type="Pfam" id="PF00512">
    <property type="entry name" value="HisKA"/>
    <property type="match status" value="1"/>
</dbReference>
<feature type="coiled-coil region" evidence="9">
    <location>
        <begin position="35"/>
        <end position="87"/>
    </location>
</feature>
<accession>H8GG98</accession>
<keyword evidence="3" id="KW-0597">Phosphoprotein</keyword>
<evidence type="ECO:0000256" key="3">
    <source>
        <dbReference type="ARBA" id="ARBA00022553"/>
    </source>
</evidence>
<dbReference type="GO" id="GO:0005524">
    <property type="term" value="F:ATP binding"/>
    <property type="evidence" value="ECO:0007669"/>
    <property type="project" value="UniProtKB-KW"/>
</dbReference>
<dbReference type="SUPFAM" id="SSF47384">
    <property type="entry name" value="Homodimeric domain of signal transducing histidine kinase"/>
    <property type="match status" value="1"/>
</dbReference>
<evidence type="ECO:0000256" key="5">
    <source>
        <dbReference type="ARBA" id="ARBA00022741"/>
    </source>
</evidence>
<evidence type="ECO:0000259" key="10">
    <source>
        <dbReference type="PROSITE" id="PS50109"/>
    </source>
</evidence>
<evidence type="ECO:0000256" key="1">
    <source>
        <dbReference type="ARBA" id="ARBA00000085"/>
    </source>
</evidence>
<keyword evidence="13" id="KW-1185">Reference proteome</keyword>
<dbReference type="InterPro" id="IPR003594">
    <property type="entry name" value="HATPase_dom"/>
</dbReference>
<dbReference type="HOGENOM" id="CLU_000445_114_39_6"/>
<name>H8GG98_METAL</name>
<dbReference type="SMART" id="SM00091">
    <property type="entry name" value="PAS"/>
    <property type="match status" value="1"/>
</dbReference>
<keyword evidence="6" id="KW-0418">Kinase</keyword>
<dbReference type="EMBL" id="CM001475">
    <property type="protein sequence ID" value="EIC31178.1"/>
    <property type="molecule type" value="Genomic_DNA"/>
</dbReference>
<dbReference type="Pfam" id="PF00989">
    <property type="entry name" value="PAS"/>
    <property type="match status" value="1"/>
</dbReference>
<dbReference type="CDD" id="cd00082">
    <property type="entry name" value="HisKA"/>
    <property type="match status" value="1"/>
</dbReference>
<dbReference type="InterPro" id="IPR013767">
    <property type="entry name" value="PAS_fold"/>
</dbReference>
<dbReference type="PRINTS" id="PR00344">
    <property type="entry name" value="BCTRLSENSOR"/>
</dbReference>
<dbReference type="InterPro" id="IPR036097">
    <property type="entry name" value="HisK_dim/P_sf"/>
</dbReference>
<evidence type="ECO:0000256" key="7">
    <source>
        <dbReference type="ARBA" id="ARBA00022840"/>
    </source>
</evidence>
<dbReference type="InterPro" id="IPR035965">
    <property type="entry name" value="PAS-like_dom_sf"/>
</dbReference>
<dbReference type="InterPro" id="IPR004358">
    <property type="entry name" value="Sig_transdc_His_kin-like_C"/>
</dbReference>
<reference evidence="12 13" key="1">
    <citation type="journal article" date="2013" name="Genome Announc.">
        <title>Genome Sequence of the Obligate Gammaproteobacterial Methanotroph Methylomicrobium album Strain BG8.</title>
        <authorList>
            <person name="Kits K.D."/>
            <person name="Kalyuzhnaya M.G."/>
            <person name="Klotz M.G."/>
            <person name="Jetten M.S."/>
            <person name="Op den Camp H.J."/>
            <person name="Vuilleumier S."/>
            <person name="Bringel F."/>
            <person name="Dispirito A.A."/>
            <person name="Murrell J.C."/>
            <person name="Bruce D."/>
            <person name="Cheng J.F."/>
            <person name="Copeland A."/>
            <person name="Goodwin L."/>
            <person name="Hauser L."/>
            <person name="Lajus A."/>
            <person name="Land M.L."/>
            <person name="Lapidus A."/>
            <person name="Lucas S."/>
            <person name="Medigue C."/>
            <person name="Pitluck S."/>
            <person name="Woyke T."/>
            <person name="Zeytun A."/>
            <person name="Stein L.Y."/>
        </authorList>
    </citation>
    <scope>NUCLEOTIDE SEQUENCE [LARGE SCALE GENOMIC DNA]</scope>
    <source>
        <strain evidence="12 13">BG8</strain>
    </source>
</reference>
<keyword evidence="7" id="KW-0067">ATP-binding</keyword>
<dbReference type="SMART" id="SM00387">
    <property type="entry name" value="HATPase_c"/>
    <property type="match status" value="1"/>
</dbReference>
<dbReference type="RefSeq" id="WP_005374350.1">
    <property type="nucleotide sequence ID" value="NZ_CM001475.1"/>
</dbReference>
<dbReference type="PROSITE" id="PS50112">
    <property type="entry name" value="PAS"/>
    <property type="match status" value="1"/>
</dbReference>
<evidence type="ECO:0000313" key="12">
    <source>
        <dbReference type="EMBL" id="EIC31178.1"/>
    </source>
</evidence>
<keyword evidence="9" id="KW-0175">Coiled coil</keyword>
<dbReference type="Proteomes" id="UP000005090">
    <property type="component" value="Chromosome"/>
</dbReference>
<keyword evidence="5" id="KW-0547">Nucleotide-binding</keyword>
<dbReference type="SUPFAM" id="SSF55874">
    <property type="entry name" value="ATPase domain of HSP90 chaperone/DNA topoisomerase II/histidine kinase"/>
    <property type="match status" value="1"/>
</dbReference>
<evidence type="ECO:0000256" key="2">
    <source>
        <dbReference type="ARBA" id="ARBA00012438"/>
    </source>
</evidence>
<sequence length="449" mass="49816">MTSESNSSAVPGFCDKAPAEVAELRKCLSIAQQSLLASEERIGTLERRLAEQTRELTESNQALRRNIAALEESKQRLREREAKLNSIFNAAVEGIITIDRNGCVVTANAAVKAILGYTEEELVGRSINLLMPPEQAVQHGRYIKDYIDHGHSKIIGSIREVEARHKGGWSVPLDLSLAEFCIDGEIYFTGILRDTTQRKLQEQENREHLEELAHVTRLGLMGEMASGIAHEVNQPLTAIVAYTEVSLNLLKMSQLDTEKLAGILAKTHQQALRAGQIIHRMRDFIRSKTATRTLVCINQLIRDCIGLCADDIKLQDIKLGLDLADDLPPVYVNEVQIEQVLLNLLRNAIEAMKDLAHDHPRRLAIHTRLDGRRFIEIGVEDNGPGIATAELAKIMTPFHTTKKNGMGMGLSISRSLIEAHHGTLRFTSLPGSGCTFYITLPSKEQANGF</sequence>
<dbReference type="AlphaFoldDB" id="H8GG98"/>
<dbReference type="PROSITE" id="PS50109">
    <property type="entry name" value="HIS_KIN"/>
    <property type="match status" value="1"/>
</dbReference>
<evidence type="ECO:0000256" key="8">
    <source>
        <dbReference type="ARBA" id="ARBA00023012"/>
    </source>
</evidence>
<feature type="domain" description="Histidine kinase" evidence="10">
    <location>
        <begin position="227"/>
        <end position="444"/>
    </location>
</feature>
<dbReference type="InterPro" id="IPR036890">
    <property type="entry name" value="HATPase_C_sf"/>
</dbReference>
<dbReference type="InterPro" id="IPR005467">
    <property type="entry name" value="His_kinase_dom"/>
</dbReference>
<dbReference type="Gene3D" id="3.30.450.20">
    <property type="entry name" value="PAS domain"/>
    <property type="match status" value="1"/>
</dbReference>
<dbReference type="Gene3D" id="1.10.287.130">
    <property type="match status" value="1"/>
</dbReference>
<dbReference type="PANTHER" id="PTHR43065:SF10">
    <property type="entry name" value="PEROXIDE STRESS-ACTIVATED HISTIDINE KINASE MAK3"/>
    <property type="match status" value="1"/>
</dbReference>
<dbReference type="NCBIfam" id="TIGR00229">
    <property type="entry name" value="sensory_box"/>
    <property type="match status" value="1"/>
</dbReference>
<dbReference type="InterPro" id="IPR000014">
    <property type="entry name" value="PAS"/>
</dbReference>
<keyword evidence="8" id="KW-0902">Two-component regulatory system</keyword>
<dbReference type="eggNOG" id="COG4191">
    <property type="taxonomic scope" value="Bacteria"/>
</dbReference>
<dbReference type="STRING" id="686340.Metal_3530"/>
<feature type="domain" description="PAS" evidence="11">
    <location>
        <begin position="80"/>
        <end position="150"/>
    </location>
</feature>
<dbReference type="EC" id="2.7.13.3" evidence="2"/>
<evidence type="ECO:0000259" key="11">
    <source>
        <dbReference type="PROSITE" id="PS50112"/>
    </source>
</evidence>
<gene>
    <name evidence="12" type="ORF">Metal_3530</name>
</gene>
<dbReference type="InterPro" id="IPR003661">
    <property type="entry name" value="HisK_dim/P_dom"/>
</dbReference>
<proteinExistence type="predicted"/>
<dbReference type="CDD" id="cd00130">
    <property type="entry name" value="PAS"/>
    <property type="match status" value="1"/>
</dbReference>
<comment type="catalytic activity">
    <reaction evidence="1">
        <text>ATP + protein L-histidine = ADP + protein N-phospho-L-histidine.</text>
        <dbReference type="EC" id="2.7.13.3"/>
    </reaction>
</comment>